<dbReference type="AlphaFoldDB" id="A0A3B0Y630"/>
<dbReference type="EMBL" id="UOFL01000036">
    <property type="protein sequence ID" value="VAW72300.1"/>
    <property type="molecule type" value="Genomic_DNA"/>
</dbReference>
<organism evidence="1">
    <name type="scientific">hydrothermal vent metagenome</name>
    <dbReference type="NCBI Taxonomy" id="652676"/>
    <lineage>
        <taxon>unclassified sequences</taxon>
        <taxon>metagenomes</taxon>
        <taxon>ecological metagenomes</taxon>
    </lineage>
</organism>
<reference evidence="1" key="1">
    <citation type="submission" date="2018-06" db="EMBL/GenBank/DDBJ databases">
        <authorList>
            <person name="Zhirakovskaya E."/>
        </authorList>
    </citation>
    <scope>NUCLEOTIDE SEQUENCE</scope>
</reference>
<dbReference type="Gene3D" id="3.40.50.2000">
    <property type="entry name" value="Glycogen Phosphorylase B"/>
    <property type="match status" value="1"/>
</dbReference>
<sequence length="358" mass="40690">MRILIDIGHPAHVHFFKNAIKILKNKGHDIIVTSRDKEFALDLLDALKLNHYPLSSLNKGGLFSLGIELIKRNIALYKIVRQHRPDIMTAIGGVSIAQVGKLTRIPSLVFYDTENAKLQNAITYPFASCVFAPRCYEAWLPKKRHVRYDGYHELSYLHPNQFKPDKKIAVDAGLDPTRDNFLLRFVSWQANHDIGEKGFTAQLMTQLVKKLAAIGHVMISSESELPDSCQQYRYSGAIEQVHHVMAFCKLHAGESATMASESAVLGIPAMYIANTGRGYTNEQEKTYQLVSNITELTWENIEPVLEKMLQTSQATWQSRKQQLLNNTIDVTQYIVDSIQSWPECLNQYQHDLHKAKKV</sequence>
<evidence type="ECO:0000313" key="1">
    <source>
        <dbReference type="EMBL" id="VAW72300.1"/>
    </source>
</evidence>
<dbReference type="PANTHER" id="PTHR39662:SF1">
    <property type="entry name" value="DUF354 DOMAIN-CONTAINING PROTEIN"/>
    <property type="match status" value="1"/>
</dbReference>
<proteinExistence type="predicted"/>
<dbReference type="SUPFAM" id="SSF53756">
    <property type="entry name" value="UDP-Glycosyltransferase/glycogen phosphorylase"/>
    <property type="match status" value="1"/>
</dbReference>
<dbReference type="PIRSF" id="PIRSF005357">
    <property type="entry name" value="UCP005357"/>
    <property type="match status" value="1"/>
</dbReference>
<dbReference type="PANTHER" id="PTHR39662">
    <property type="entry name" value="DUF354 DOMAIN-CONTAINING PROTEIN-RELATED"/>
    <property type="match status" value="1"/>
</dbReference>
<accession>A0A3B0Y630</accession>
<dbReference type="Pfam" id="PF04007">
    <property type="entry name" value="DUF354"/>
    <property type="match status" value="1"/>
</dbReference>
<protein>
    <recommendedName>
        <fullName evidence="2">DUF354 domain-containing protein</fullName>
    </recommendedName>
</protein>
<gene>
    <name evidence="1" type="ORF">MNBD_GAMMA12-1704</name>
</gene>
<dbReference type="InterPro" id="IPR007152">
    <property type="entry name" value="DUF354"/>
</dbReference>
<name>A0A3B0Y630_9ZZZZ</name>
<evidence type="ECO:0008006" key="2">
    <source>
        <dbReference type="Google" id="ProtNLM"/>
    </source>
</evidence>